<dbReference type="InterPro" id="IPR019861">
    <property type="entry name" value="PorP/SprF_Bacteroidetes"/>
</dbReference>
<evidence type="ECO:0000313" key="2">
    <source>
        <dbReference type="EMBL" id="MDT7831588.1"/>
    </source>
</evidence>
<keyword evidence="3" id="KW-1185">Reference proteome</keyword>
<name>A0ABU3LDB4_9FLAO</name>
<dbReference type="RefSeq" id="WP_349240848.1">
    <property type="nucleotide sequence ID" value="NZ_JAVTTO010000002.1"/>
</dbReference>
<dbReference type="EMBL" id="JAVTTO010000002">
    <property type="protein sequence ID" value="MDT7831588.1"/>
    <property type="molecule type" value="Genomic_DNA"/>
</dbReference>
<proteinExistence type="predicted"/>
<comment type="caution">
    <text evidence="2">The sequence shown here is derived from an EMBL/GenBank/DDBJ whole genome shotgun (WGS) entry which is preliminary data.</text>
</comment>
<organism evidence="2 3">
    <name type="scientific">Asprobacillus argus</name>
    <dbReference type="NCBI Taxonomy" id="3076534"/>
    <lineage>
        <taxon>Bacteria</taxon>
        <taxon>Pseudomonadati</taxon>
        <taxon>Bacteroidota</taxon>
        <taxon>Flavobacteriia</taxon>
        <taxon>Flavobacteriales</taxon>
        <taxon>Flavobacteriaceae</taxon>
        <taxon>Asprobacillus</taxon>
    </lineage>
</organism>
<sequence length="307" mass="34015">MRLRILKIVSIVVLVTSVEIQAQQDAQFTQYMYNTVVINPAYAGSRNVLSINGVHRAQWVGLEGAPRTQTLSINSPMGKRVGMGITVVRDELGPSSETYANFDISYTLPINDEGTNFAFGVKGGLYSLNVDFNKLLIYNPTDVAIQQNNVNKTSPIIGVGGYLYTDTWYVGISTPNLLKTDHYTNSSVSKASEDMHLYGIVGYVFDLNPDLKFKPAALIKMVKGAPLSFDLSANFLIRDKITLGASYRLDAAISGLAGFQISEKMMLGYAYDFDTTDIRGYQSGSHEFFLRYELISRVKGKVSPRFF</sequence>
<feature type="chain" id="PRO_5046236118" evidence="1">
    <location>
        <begin position="23"/>
        <end position="307"/>
    </location>
</feature>
<protein>
    <submittedName>
        <fullName evidence="2">Type IX secretion system membrane protein PorP/SprF</fullName>
    </submittedName>
</protein>
<evidence type="ECO:0000256" key="1">
    <source>
        <dbReference type="SAM" id="SignalP"/>
    </source>
</evidence>
<feature type="signal peptide" evidence="1">
    <location>
        <begin position="1"/>
        <end position="22"/>
    </location>
</feature>
<dbReference type="Pfam" id="PF11751">
    <property type="entry name" value="PorP_SprF"/>
    <property type="match status" value="1"/>
</dbReference>
<dbReference type="NCBIfam" id="TIGR03519">
    <property type="entry name" value="T9SS_PorP_fam"/>
    <property type="match status" value="1"/>
</dbReference>
<evidence type="ECO:0000313" key="3">
    <source>
        <dbReference type="Proteomes" id="UP001257277"/>
    </source>
</evidence>
<gene>
    <name evidence="2" type="ORF">RQM59_04310</name>
</gene>
<accession>A0ABU3LDB4</accession>
<keyword evidence="1" id="KW-0732">Signal</keyword>
<reference evidence="2 3" key="1">
    <citation type="submission" date="2023-09" db="EMBL/GenBank/DDBJ databases">
        <title>Novel taxa isolated from Blanes Bay.</title>
        <authorList>
            <person name="Rey-Velasco X."/>
            <person name="Lucena T."/>
        </authorList>
    </citation>
    <scope>NUCLEOTIDE SEQUENCE [LARGE SCALE GENOMIC DNA]</scope>
    <source>
        <strain evidence="2 3">S356</strain>
    </source>
</reference>
<dbReference type="Proteomes" id="UP001257277">
    <property type="component" value="Unassembled WGS sequence"/>
</dbReference>